<comment type="catalytic activity">
    <reaction evidence="1">
        <text>ATP-independent breakage of single-stranded DNA, followed by passage and rejoining.</text>
        <dbReference type="EC" id="5.6.2.1"/>
    </reaction>
</comment>
<dbReference type="SUPFAM" id="SSF56349">
    <property type="entry name" value="DNA breaking-rejoining enzymes"/>
    <property type="match status" value="1"/>
</dbReference>
<dbReference type="GO" id="GO:0003917">
    <property type="term" value="F:DNA topoisomerase type I (single strand cut, ATP-independent) activity"/>
    <property type="evidence" value="ECO:0007669"/>
    <property type="project" value="UniProtKB-EC"/>
</dbReference>
<sequence>MEEVAAAAPQPQVRIRWSSLVHRGVAFPPEHQPRGITISIMGEKIALNTDQEELVYAWAKKKDTHYVQDPVFQSNFLLDLKPMLPEKFRKMDLKISDFDFSQAYRLADEEKAIKEREKERIKNLPREEKKKMAEAKKAERERLKALYGKAIVDGQEVDIANWLVEPPGLFMGRGQHPLRGRWKPRVRPQDVTLNLGEDAPVPEGEWKEIVHDHTSTWLATWMENLTEKRKYVWLHDSSELRQGNDKAKYDKALKLAQQLGKVEKEIMRKMKGSNDRAATAAYLIFKLAMRVGDEKDPDEADTVGASTLRVEHIKFPQANGKQYIEFNFLGKDSVPWQKTLEVNSDDTRALYDNLRSFMKDKKPDQQIFDDINSRKVNAFFQTVMPGLTAKVFRTCIATKVVQQALVNPPIKVDRNSQESDKVYVAKSANLKAAIECNHKKGVDPKNPAAKKAAEKFEESIAKRKEAIAELEKQVTAANWKTEIQEKRLKERLAKLKMQLKLQQETRDYNLGTSLRNYIDPRVMRAWLNYVELDWTKVYTATLQRKFKWVEGYKEKNYARFYP</sequence>
<dbReference type="Gene3D" id="1.10.132.10">
    <property type="match status" value="1"/>
</dbReference>
<reference evidence="11 12" key="1">
    <citation type="journal article" date="2014" name="PLoS ONE">
        <title>Genome Sequence of Candidatus Nitrososphaera evergladensis from Group I.1b Enriched from Everglades Soil Reveals Novel Genomic Features of the Ammonia-Oxidizing Archaea.</title>
        <authorList>
            <person name="Zhalnina K.V."/>
            <person name="Dias R."/>
            <person name="Leonard M.T."/>
            <person name="Dorr de Quadros P."/>
            <person name="Camargo F.A."/>
            <person name="Drew J.C."/>
            <person name="Farmerie W.G."/>
            <person name="Daroub S.H."/>
            <person name="Triplett E.W."/>
        </authorList>
    </citation>
    <scope>NUCLEOTIDE SEQUENCE [LARGE SCALE GENOMIC DNA]</scope>
    <source>
        <strain evidence="11 12">SR1</strain>
    </source>
</reference>
<keyword evidence="5" id="KW-0799">Topoisomerase</keyword>
<dbReference type="STRING" id="1459636.NTE_02925"/>
<dbReference type="InterPro" id="IPR013034">
    <property type="entry name" value="DNA_topo_DNA_db_N_dom1"/>
</dbReference>
<dbReference type="KEGG" id="nev:NTE_02925"/>
<dbReference type="GO" id="GO:0003677">
    <property type="term" value="F:DNA binding"/>
    <property type="evidence" value="ECO:0007669"/>
    <property type="project" value="UniProtKB-KW"/>
</dbReference>
<dbReference type="SUPFAM" id="SSF56741">
    <property type="entry name" value="Eukaryotic DNA topoisomerase I, N-terminal DNA-binding fragment"/>
    <property type="match status" value="1"/>
</dbReference>
<evidence type="ECO:0000256" key="7">
    <source>
        <dbReference type="ARBA" id="ARBA00023235"/>
    </source>
</evidence>
<keyword evidence="6" id="KW-0238">DNA-binding</keyword>
<evidence type="ECO:0000256" key="8">
    <source>
        <dbReference type="ARBA" id="ARBA00033297"/>
    </source>
</evidence>
<dbReference type="InterPro" id="IPR025834">
    <property type="entry name" value="TopoI_C_dom"/>
</dbReference>
<dbReference type="InterPro" id="IPR008336">
    <property type="entry name" value="TopoI_DNA-bd_euk"/>
</dbReference>
<dbReference type="GeneID" id="41598603"/>
<dbReference type="InterPro" id="IPR014727">
    <property type="entry name" value="TopoI_cat_a/b-sub_euk"/>
</dbReference>
<evidence type="ECO:0000256" key="6">
    <source>
        <dbReference type="ARBA" id="ARBA00023125"/>
    </source>
</evidence>
<dbReference type="InterPro" id="IPR013500">
    <property type="entry name" value="TopoI_cat_euk"/>
</dbReference>
<dbReference type="EC" id="5.6.2.1" evidence="3"/>
<evidence type="ECO:0000256" key="2">
    <source>
        <dbReference type="ARBA" id="ARBA00006645"/>
    </source>
</evidence>
<dbReference type="PANTHER" id="PTHR10290">
    <property type="entry name" value="DNA TOPOISOMERASE I"/>
    <property type="match status" value="1"/>
</dbReference>
<dbReference type="InterPro" id="IPR014711">
    <property type="entry name" value="TopoI_cat_a-hlx-sub_euk"/>
</dbReference>
<evidence type="ECO:0000256" key="1">
    <source>
        <dbReference type="ARBA" id="ARBA00000213"/>
    </source>
</evidence>
<dbReference type="Pfam" id="PF14370">
    <property type="entry name" value="Topo_C_assoc"/>
    <property type="match status" value="1"/>
</dbReference>
<protein>
    <recommendedName>
        <fullName evidence="4">DNA topoisomerase 1</fullName>
        <ecNumber evidence="3">5.6.2.1</ecNumber>
    </recommendedName>
    <alternativeName>
        <fullName evidence="8">DNA topoisomerase I</fullName>
    </alternativeName>
</protein>
<dbReference type="PRINTS" id="PR00416">
    <property type="entry name" value="EUTPISMRASEI"/>
</dbReference>
<dbReference type="eggNOG" id="arCOG08649">
    <property type="taxonomic scope" value="Archaea"/>
</dbReference>
<evidence type="ECO:0000313" key="11">
    <source>
        <dbReference type="EMBL" id="AIF84963.1"/>
    </source>
</evidence>
<name>A0A075MUX1_9ARCH</name>
<feature type="domain" description="DNA topoisomerase I eukaryotic-type" evidence="10">
    <location>
        <begin position="169"/>
        <end position="531"/>
    </location>
</feature>
<dbReference type="GO" id="GO:0006265">
    <property type="term" value="P:DNA topological change"/>
    <property type="evidence" value="ECO:0007669"/>
    <property type="project" value="InterPro"/>
</dbReference>
<proteinExistence type="inferred from homology"/>
<dbReference type="InterPro" id="IPR036202">
    <property type="entry name" value="TopoI_DNA-bd_euk_N_sf"/>
</dbReference>
<dbReference type="PANTHER" id="PTHR10290:SF3">
    <property type="entry name" value="DNA TOPOISOMERASE 1"/>
    <property type="match status" value="1"/>
</dbReference>
<dbReference type="HOGENOM" id="CLU_009193_2_0_2"/>
<keyword evidence="9" id="KW-0175">Coiled coil</keyword>
<dbReference type="GO" id="GO:0005694">
    <property type="term" value="C:chromosome"/>
    <property type="evidence" value="ECO:0007669"/>
    <property type="project" value="InterPro"/>
</dbReference>
<dbReference type="InterPro" id="IPR013499">
    <property type="entry name" value="TopoI_euk"/>
</dbReference>
<dbReference type="InterPro" id="IPR011010">
    <property type="entry name" value="DNA_brk_join_enz"/>
</dbReference>
<dbReference type="SMART" id="SM00435">
    <property type="entry name" value="TOPEUc"/>
    <property type="match status" value="1"/>
</dbReference>
<evidence type="ECO:0000313" key="12">
    <source>
        <dbReference type="Proteomes" id="UP000028194"/>
    </source>
</evidence>
<dbReference type="Proteomes" id="UP000028194">
    <property type="component" value="Chromosome"/>
</dbReference>
<evidence type="ECO:0000256" key="5">
    <source>
        <dbReference type="ARBA" id="ARBA00023029"/>
    </source>
</evidence>
<dbReference type="AlphaFoldDB" id="A0A075MUX1"/>
<dbReference type="InterPro" id="IPR001631">
    <property type="entry name" value="TopoI"/>
</dbReference>
<gene>
    <name evidence="11" type="ORF">NTE_02925</name>
</gene>
<dbReference type="Gene3D" id="2.170.11.10">
    <property type="entry name" value="DNA Topoisomerase I, domain 2"/>
    <property type="match status" value="1"/>
</dbReference>
<dbReference type="InterPro" id="IPR051062">
    <property type="entry name" value="Topoisomerase_IB"/>
</dbReference>
<keyword evidence="12" id="KW-1185">Reference proteome</keyword>
<dbReference type="Gene3D" id="1.10.10.41">
    <property type="entry name" value="Yeast DNA topoisomerase - domain 1"/>
    <property type="match status" value="1"/>
</dbReference>
<comment type="similarity">
    <text evidence="2">Belongs to the type IB topoisomerase family.</text>
</comment>
<dbReference type="Pfam" id="PF02919">
    <property type="entry name" value="Topoisom_I_N"/>
    <property type="match status" value="1"/>
</dbReference>
<evidence type="ECO:0000259" key="10">
    <source>
        <dbReference type="SMART" id="SM00435"/>
    </source>
</evidence>
<accession>A0A075MUX1</accession>
<feature type="coiled-coil region" evidence="9">
    <location>
        <begin position="104"/>
        <end position="146"/>
    </location>
</feature>
<evidence type="ECO:0000256" key="3">
    <source>
        <dbReference type="ARBA" id="ARBA00012891"/>
    </source>
</evidence>
<dbReference type="RefSeq" id="WP_226987022.1">
    <property type="nucleotide sequence ID" value="NZ_CP007174.1"/>
</dbReference>
<feature type="coiled-coil region" evidence="9">
    <location>
        <begin position="453"/>
        <end position="505"/>
    </location>
</feature>
<dbReference type="InterPro" id="IPR013030">
    <property type="entry name" value="DNA_topo_DNA_db_N_dom2"/>
</dbReference>
<dbReference type="Pfam" id="PF01028">
    <property type="entry name" value="Topoisom_I"/>
    <property type="match status" value="1"/>
</dbReference>
<dbReference type="PROSITE" id="PS52038">
    <property type="entry name" value="TOPO_IB_2"/>
    <property type="match status" value="1"/>
</dbReference>
<dbReference type="EMBL" id="CP007174">
    <property type="protein sequence ID" value="AIF84963.1"/>
    <property type="molecule type" value="Genomic_DNA"/>
</dbReference>
<evidence type="ECO:0000256" key="4">
    <source>
        <dbReference type="ARBA" id="ARBA00019632"/>
    </source>
</evidence>
<dbReference type="Gene3D" id="3.90.15.10">
    <property type="entry name" value="Topoisomerase I, Chain A, domain 3"/>
    <property type="match status" value="1"/>
</dbReference>
<organism evidence="11 12">
    <name type="scientific">Candidatus Nitrososphaera evergladensis SR1</name>
    <dbReference type="NCBI Taxonomy" id="1459636"/>
    <lineage>
        <taxon>Archaea</taxon>
        <taxon>Nitrososphaerota</taxon>
        <taxon>Nitrososphaeria</taxon>
        <taxon>Nitrososphaerales</taxon>
        <taxon>Nitrososphaeraceae</taxon>
        <taxon>Nitrososphaera</taxon>
    </lineage>
</organism>
<evidence type="ECO:0000256" key="9">
    <source>
        <dbReference type="SAM" id="Coils"/>
    </source>
</evidence>
<keyword evidence="7 11" id="KW-0413">Isomerase</keyword>